<evidence type="ECO:0000256" key="1">
    <source>
        <dbReference type="SAM" id="MobiDB-lite"/>
    </source>
</evidence>
<gene>
    <name evidence="3" type="ORF">GNI_137720</name>
</gene>
<evidence type="ECO:0000313" key="3">
    <source>
        <dbReference type="EMBL" id="EZG45626.1"/>
    </source>
</evidence>
<dbReference type="OrthoDB" id="405045at2759"/>
<dbReference type="Proteomes" id="UP000019763">
    <property type="component" value="Unassembled WGS sequence"/>
</dbReference>
<dbReference type="VEuPathDB" id="CryptoDB:GNI_137720"/>
<organism evidence="3 4">
    <name type="scientific">Gregarina niphandrodes</name>
    <name type="common">Septate eugregarine</name>
    <dbReference type="NCBI Taxonomy" id="110365"/>
    <lineage>
        <taxon>Eukaryota</taxon>
        <taxon>Sar</taxon>
        <taxon>Alveolata</taxon>
        <taxon>Apicomplexa</taxon>
        <taxon>Conoidasida</taxon>
        <taxon>Gregarinasina</taxon>
        <taxon>Eugregarinorida</taxon>
        <taxon>Gregarinidae</taxon>
        <taxon>Gregarina</taxon>
    </lineage>
</organism>
<proteinExistence type="predicted"/>
<feature type="signal peptide" evidence="2">
    <location>
        <begin position="1"/>
        <end position="20"/>
    </location>
</feature>
<evidence type="ECO:0000313" key="4">
    <source>
        <dbReference type="Proteomes" id="UP000019763"/>
    </source>
</evidence>
<dbReference type="GeneID" id="22914892"/>
<dbReference type="RefSeq" id="XP_011132468.1">
    <property type="nucleotide sequence ID" value="XM_011134166.1"/>
</dbReference>
<dbReference type="EMBL" id="AFNH02001018">
    <property type="protein sequence ID" value="EZG45626.1"/>
    <property type="molecule type" value="Genomic_DNA"/>
</dbReference>
<feature type="compositionally biased region" description="Low complexity" evidence="1">
    <location>
        <begin position="225"/>
        <end position="281"/>
    </location>
</feature>
<dbReference type="AlphaFoldDB" id="A0A023B0P2"/>
<accession>A0A023B0P2</accession>
<feature type="region of interest" description="Disordered" evidence="1">
    <location>
        <begin position="213"/>
        <end position="285"/>
    </location>
</feature>
<sequence length="347" mass="36661">MRLQTCQLTALLASHCLATADTDSPEVDCNDVAAIDPWLNNQDCLDRCHLIQKKGGNPLDDASFTSGCSVEKIEIVDGVVASTGSCFDNWIFGYSEPPELAGFVYLDNFLTAALCQYECQIVEGCVRFQFTATNIGGDANDRVTRCVFKNADQVSSILEGHPGDQGFDSDTCDTTKGCSTISDCLKCGDEPRCAWRSDYHVSGWRHCSDVRDTCDPHPSTPPPSTTTSTTESTTTATTKATTTTTKATTTTTKATTTTTKATTTTTRPVTVTTSPAADTTTTGGGGNGTKIATGVASAAGGLALLGGALRYFNRPAEDAEAAFVADEAQLPELREREAVAATDDMYA</sequence>
<reference evidence="3" key="1">
    <citation type="submission" date="2013-12" db="EMBL/GenBank/DDBJ databases">
        <authorList>
            <person name="Omoto C.K."/>
            <person name="Sibley D."/>
            <person name="Venepally P."/>
            <person name="Hadjithomas M."/>
            <person name="Karamycheva S."/>
            <person name="Brunk B."/>
            <person name="Roos D."/>
            <person name="Caler E."/>
            <person name="Lorenzi H."/>
        </authorList>
    </citation>
    <scope>NUCLEOTIDE SEQUENCE</scope>
</reference>
<name>A0A023B0P2_GRENI</name>
<protein>
    <recommendedName>
        <fullName evidence="5">Apple domain-containing protein</fullName>
    </recommendedName>
</protein>
<evidence type="ECO:0008006" key="5">
    <source>
        <dbReference type="Google" id="ProtNLM"/>
    </source>
</evidence>
<comment type="caution">
    <text evidence="3">The sequence shown here is derived from an EMBL/GenBank/DDBJ whole genome shotgun (WGS) entry which is preliminary data.</text>
</comment>
<evidence type="ECO:0000256" key="2">
    <source>
        <dbReference type="SAM" id="SignalP"/>
    </source>
</evidence>
<keyword evidence="4" id="KW-1185">Reference proteome</keyword>
<keyword evidence="2" id="KW-0732">Signal</keyword>
<feature type="chain" id="PRO_5001516217" description="Apple domain-containing protein" evidence="2">
    <location>
        <begin position="21"/>
        <end position="347"/>
    </location>
</feature>